<dbReference type="SUPFAM" id="SSF51735">
    <property type="entry name" value="NAD(P)-binding Rossmann-fold domains"/>
    <property type="match status" value="1"/>
</dbReference>
<evidence type="ECO:0000313" key="2">
    <source>
        <dbReference type="EMBL" id="KAJ7717632.1"/>
    </source>
</evidence>
<dbReference type="Gene3D" id="3.40.50.720">
    <property type="entry name" value="NAD(P)-binding Rossmann-like Domain"/>
    <property type="match status" value="1"/>
</dbReference>
<reference evidence="2" key="1">
    <citation type="submission" date="2023-03" db="EMBL/GenBank/DDBJ databases">
        <title>Massive genome expansion in bonnet fungi (Mycena s.s.) driven by repeated elements and novel gene families across ecological guilds.</title>
        <authorList>
            <consortium name="Lawrence Berkeley National Laboratory"/>
            <person name="Harder C.B."/>
            <person name="Miyauchi S."/>
            <person name="Viragh M."/>
            <person name="Kuo A."/>
            <person name="Thoen E."/>
            <person name="Andreopoulos B."/>
            <person name="Lu D."/>
            <person name="Skrede I."/>
            <person name="Drula E."/>
            <person name="Henrissat B."/>
            <person name="Morin E."/>
            <person name="Kohler A."/>
            <person name="Barry K."/>
            <person name="LaButti K."/>
            <person name="Morin E."/>
            <person name="Salamov A."/>
            <person name="Lipzen A."/>
            <person name="Mereny Z."/>
            <person name="Hegedus B."/>
            <person name="Baldrian P."/>
            <person name="Stursova M."/>
            <person name="Weitz H."/>
            <person name="Taylor A."/>
            <person name="Grigoriev I.V."/>
            <person name="Nagy L.G."/>
            <person name="Martin F."/>
            <person name="Kauserud H."/>
        </authorList>
    </citation>
    <scope>NUCLEOTIDE SEQUENCE</scope>
    <source>
        <strain evidence="2">CBHHK188m</strain>
    </source>
</reference>
<dbReference type="PANTHER" id="PTHR43349">
    <property type="entry name" value="PINORESINOL REDUCTASE-RELATED"/>
    <property type="match status" value="1"/>
</dbReference>
<accession>A0AAD7HCJ0</accession>
<dbReference type="Proteomes" id="UP001215280">
    <property type="component" value="Unassembled WGS sequence"/>
</dbReference>
<gene>
    <name evidence="2" type="ORF">DFH07DRAFT_861117</name>
</gene>
<dbReference type="Pfam" id="PF05368">
    <property type="entry name" value="NmrA"/>
    <property type="match status" value="1"/>
</dbReference>
<comment type="caution">
    <text evidence="2">The sequence shown here is derived from an EMBL/GenBank/DDBJ whole genome shotgun (WGS) entry which is preliminary data.</text>
</comment>
<feature type="domain" description="NmrA-like" evidence="1">
    <location>
        <begin position="3"/>
        <end position="309"/>
    </location>
</feature>
<dbReference type="InterPro" id="IPR050608">
    <property type="entry name" value="NmrA-type/Isoflavone_red_sf"/>
</dbReference>
<name>A0AAD7HCJ0_9AGAR</name>
<dbReference type="InterPro" id="IPR008030">
    <property type="entry name" value="NmrA-like"/>
</dbReference>
<evidence type="ECO:0000313" key="3">
    <source>
        <dbReference type="Proteomes" id="UP001215280"/>
    </source>
</evidence>
<protein>
    <recommendedName>
        <fullName evidence="1">NmrA-like domain-containing protein</fullName>
    </recommendedName>
</protein>
<dbReference type="InterPro" id="IPR036291">
    <property type="entry name" value="NAD(P)-bd_dom_sf"/>
</dbReference>
<evidence type="ECO:0000259" key="1">
    <source>
        <dbReference type="Pfam" id="PF05368"/>
    </source>
</evidence>
<keyword evidence="3" id="KW-1185">Reference proteome</keyword>
<dbReference type="Gene3D" id="3.90.25.10">
    <property type="entry name" value="UDP-galactose 4-epimerase, domain 1"/>
    <property type="match status" value="1"/>
</dbReference>
<dbReference type="PANTHER" id="PTHR43349:SF93">
    <property type="entry name" value="ISOFLAVONE REDUCTASE HOMOLOG P3-RELATED"/>
    <property type="match status" value="1"/>
</dbReference>
<dbReference type="EMBL" id="JARJLG010000315">
    <property type="protein sequence ID" value="KAJ7717632.1"/>
    <property type="molecule type" value="Genomic_DNA"/>
</dbReference>
<dbReference type="AlphaFoldDB" id="A0AAD7HCJ0"/>
<proteinExistence type="predicted"/>
<organism evidence="2 3">
    <name type="scientific">Mycena maculata</name>
    <dbReference type="NCBI Taxonomy" id="230809"/>
    <lineage>
        <taxon>Eukaryota</taxon>
        <taxon>Fungi</taxon>
        <taxon>Dikarya</taxon>
        <taxon>Basidiomycota</taxon>
        <taxon>Agaricomycotina</taxon>
        <taxon>Agaricomycetes</taxon>
        <taxon>Agaricomycetidae</taxon>
        <taxon>Agaricales</taxon>
        <taxon>Marasmiineae</taxon>
        <taxon>Mycenaceae</taxon>
        <taxon>Mycena</taxon>
    </lineage>
</organism>
<sequence>MNKQRVLLLGATGQTGGSILAGLLDQPQYFDVEALVRPSSAQKDNVKKLAERGVKIRVTDIEGPTEELVKSLVGVDVLISAIDALSQLAQIRLATAAKEAGIKRFVPCAFITVAPPGGVMALRDSKEEVYQHIWKLFLPYTIIDVGFWHQLSFPTLPSGRVDYAAITRPKVDIHAGGSAPTMLTDLRDIGPFVAHIIRDARTLNKFVVTYSDVLSENEIFSLMEEMSGEKIERKYVSAEDITASRARDAATLKADPTNVMARFMSFSGDYNYSKYVRGDNTPAYATYLGYLDARELYPDFQPRRFREFIVELLDGKGEKPYKNKGFD</sequence>